<name>A0ABW4P2S2_9NOCA</name>
<feature type="transmembrane region" description="Helical" evidence="7">
    <location>
        <begin position="414"/>
        <end position="434"/>
    </location>
</feature>
<dbReference type="PANTHER" id="PTHR42718">
    <property type="entry name" value="MAJOR FACILITATOR SUPERFAMILY MULTIDRUG TRANSPORTER MFSC"/>
    <property type="match status" value="1"/>
</dbReference>
<evidence type="ECO:0000256" key="4">
    <source>
        <dbReference type="ARBA" id="ARBA00022692"/>
    </source>
</evidence>
<feature type="transmembrane region" description="Helical" evidence="7">
    <location>
        <begin position="210"/>
        <end position="229"/>
    </location>
</feature>
<evidence type="ECO:0000256" key="2">
    <source>
        <dbReference type="ARBA" id="ARBA00022448"/>
    </source>
</evidence>
<sequence length="478" mass="47647">MYTNPGAAVTTAGSTTAQRSGLVLVAAAAAQFLVAFDMSVINVALPDIQRSLHFTDADLSWVVNAYALAFGGLLLLGGRLCDVAGTRRVLVTGLIVFGVVSVAGTFAPTAGLLVTARALQGVGAAMIAPAGLAALSQAFPDGAARAKAFGIGAMCSALGGAIGVVLSGVLTQGLNWRWIMFAGAPVALAAAVAAVRGLPAHQAGGGRLDLPGALFATGGLVVLVCAVIATDTRGWGSPAVLGGGALTVVLLAAFVVVEKRTPDPLVRFSTLLRPRIGLANAIMCVVCAGQFGGFYFVSLYMQRGLGYSPSTTGLAFLPFCAGLVVGIVGSSKLLPRFGARPLLVVGTALAALGMAVFSTMSVGGGFVWTVLVPSLVASVGIGLSFMPLSNVATADAPPGDVGMASGLLSASRQIGGSVGLAALVSIAATVTANSHAPADLALVSGYSRALMVCALLLLAGTVLSLFFPSTVQPTPRPA</sequence>
<evidence type="ECO:0000256" key="6">
    <source>
        <dbReference type="ARBA" id="ARBA00023136"/>
    </source>
</evidence>
<keyword evidence="3" id="KW-1003">Cell membrane</keyword>
<feature type="transmembrane region" description="Helical" evidence="7">
    <location>
        <begin position="278"/>
        <end position="301"/>
    </location>
</feature>
<feature type="transmembrane region" description="Helical" evidence="7">
    <location>
        <begin position="342"/>
        <end position="360"/>
    </location>
</feature>
<evidence type="ECO:0000256" key="7">
    <source>
        <dbReference type="SAM" id="Phobius"/>
    </source>
</evidence>
<keyword evidence="2" id="KW-0813">Transport</keyword>
<dbReference type="EMBL" id="JBHUFB010000009">
    <property type="protein sequence ID" value="MFD1812293.1"/>
    <property type="molecule type" value="Genomic_DNA"/>
</dbReference>
<organism evidence="9 10">
    <name type="scientific">Rhodococcus gannanensis</name>
    <dbReference type="NCBI Taxonomy" id="1960308"/>
    <lineage>
        <taxon>Bacteria</taxon>
        <taxon>Bacillati</taxon>
        <taxon>Actinomycetota</taxon>
        <taxon>Actinomycetes</taxon>
        <taxon>Mycobacteriales</taxon>
        <taxon>Nocardiaceae</taxon>
        <taxon>Rhodococcus</taxon>
    </lineage>
</organism>
<keyword evidence="6 7" id="KW-0472">Membrane</keyword>
<feature type="transmembrane region" description="Helical" evidence="7">
    <location>
        <begin position="446"/>
        <end position="467"/>
    </location>
</feature>
<dbReference type="InterPro" id="IPR036259">
    <property type="entry name" value="MFS_trans_sf"/>
</dbReference>
<feature type="domain" description="Major facilitator superfamily (MFS) profile" evidence="8">
    <location>
        <begin position="23"/>
        <end position="472"/>
    </location>
</feature>
<feature type="transmembrane region" description="Helical" evidence="7">
    <location>
        <begin position="21"/>
        <end position="41"/>
    </location>
</feature>
<feature type="transmembrane region" description="Helical" evidence="7">
    <location>
        <begin position="148"/>
        <end position="170"/>
    </location>
</feature>
<dbReference type="SUPFAM" id="SSF103473">
    <property type="entry name" value="MFS general substrate transporter"/>
    <property type="match status" value="1"/>
</dbReference>
<evidence type="ECO:0000313" key="10">
    <source>
        <dbReference type="Proteomes" id="UP001597286"/>
    </source>
</evidence>
<evidence type="ECO:0000313" key="9">
    <source>
        <dbReference type="EMBL" id="MFD1812293.1"/>
    </source>
</evidence>
<proteinExistence type="predicted"/>
<feature type="transmembrane region" description="Helical" evidence="7">
    <location>
        <begin position="89"/>
        <end position="112"/>
    </location>
</feature>
<dbReference type="PANTHER" id="PTHR42718:SF46">
    <property type="entry name" value="BLR6921 PROTEIN"/>
    <property type="match status" value="1"/>
</dbReference>
<keyword evidence="4 7" id="KW-0812">Transmembrane</keyword>
<dbReference type="PROSITE" id="PS50850">
    <property type="entry name" value="MFS"/>
    <property type="match status" value="1"/>
</dbReference>
<dbReference type="InterPro" id="IPR011701">
    <property type="entry name" value="MFS"/>
</dbReference>
<dbReference type="Pfam" id="PF07690">
    <property type="entry name" value="MFS_1"/>
    <property type="match status" value="1"/>
</dbReference>
<keyword evidence="10" id="KW-1185">Reference proteome</keyword>
<dbReference type="Gene3D" id="1.20.1720.10">
    <property type="entry name" value="Multidrug resistance protein D"/>
    <property type="match status" value="1"/>
</dbReference>
<dbReference type="InterPro" id="IPR020846">
    <property type="entry name" value="MFS_dom"/>
</dbReference>
<feature type="transmembrane region" description="Helical" evidence="7">
    <location>
        <begin position="313"/>
        <end position="330"/>
    </location>
</feature>
<evidence type="ECO:0000256" key="3">
    <source>
        <dbReference type="ARBA" id="ARBA00022475"/>
    </source>
</evidence>
<reference evidence="10" key="1">
    <citation type="journal article" date="2019" name="Int. J. Syst. Evol. Microbiol.">
        <title>The Global Catalogue of Microorganisms (GCM) 10K type strain sequencing project: providing services to taxonomists for standard genome sequencing and annotation.</title>
        <authorList>
            <consortium name="The Broad Institute Genomics Platform"/>
            <consortium name="The Broad Institute Genome Sequencing Center for Infectious Disease"/>
            <person name="Wu L."/>
            <person name="Ma J."/>
        </authorList>
    </citation>
    <scope>NUCLEOTIDE SEQUENCE [LARGE SCALE GENOMIC DNA]</scope>
    <source>
        <strain evidence="10">DT72</strain>
    </source>
</reference>
<feature type="transmembrane region" description="Helical" evidence="7">
    <location>
        <begin position="176"/>
        <end position="198"/>
    </location>
</feature>
<accession>A0ABW4P2S2</accession>
<dbReference type="RefSeq" id="WP_378484805.1">
    <property type="nucleotide sequence ID" value="NZ_JBHUFB010000009.1"/>
</dbReference>
<feature type="transmembrane region" description="Helical" evidence="7">
    <location>
        <begin position="235"/>
        <end position="257"/>
    </location>
</feature>
<evidence type="ECO:0000256" key="1">
    <source>
        <dbReference type="ARBA" id="ARBA00004651"/>
    </source>
</evidence>
<evidence type="ECO:0000259" key="8">
    <source>
        <dbReference type="PROSITE" id="PS50850"/>
    </source>
</evidence>
<keyword evidence="5 7" id="KW-1133">Transmembrane helix</keyword>
<dbReference type="Gene3D" id="1.20.1250.20">
    <property type="entry name" value="MFS general substrate transporter like domains"/>
    <property type="match status" value="1"/>
</dbReference>
<feature type="transmembrane region" description="Helical" evidence="7">
    <location>
        <begin position="366"/>
        <end position="393"/>
    </location>
</feature>
<evidence type="ECO:0000256" key="5">
    <source>
        <dbReference type="ARBA" id="ARBA00022989"/>
    </source>
</evidence>
<protein>
    <submittedName>
        <fullName evidence="9">MFS transporter</fullName>
    </submittedName>
</protein>
<dbReference type="CDD" id="cd17321">
    <property type="entry name" value="MFS_MMR_MDR_like"/>
    <property type="match status" value="1"/>
</dbReference>
<gene>
    <name evidence="9" type="ORF">ACFSJG_08710</name>
</gene>
<comment type="caution">
    <text evidence="9">The sequence shown here is derived from an EMBL/GenBank/DDBJ whole genome shotgun (WGS) entry which is preliminary data.</text>
</comment>
<dbReference type="Proteomes" id="UP001597286">
    <property type="component" value="Unassembled WGS sequence"/>
</dbReference>
<feature type="transmembrane region" description="Helical" evidence="7">
    <location>
        <begin position="61"/>
        <end position="77"/>
    </location>
</feature>
<comment type="subcellular location">
    <subcellularLocation>
        <location evidence="1">Cell membrane</location>
        <topology evidence="1">Multi-pass membrane protein</topology>
    </subcellularLocation>
</comment>